<dbReference type="EMBL" id="CP001700">
    <property type="protein sequence ID" value="ACU73798.1"/>
    <property type="molecule type" value="Genomic_DNA"/>
</dbReference>
<accession>C7Q362</accession>
<dbReference type="STRING" id="479433.Caci_4938"/>
<evidence type="ECO:0000256" key="1">
    <source>
        <dbReference type="SAM" id="SignalP"/>
    </source>
</evidence>
<keyword evidence="1" id="KW-0732">Signal</keyword>
<dbReference type="SUPFAM" id="SSF53850">
    <property type="entry name" value="Periplasmic binding protein-like II"/>
    <property type="match status" value="1"/>
</dbReference>
<name>C7Q362_CATAD</name>
<proteinExistence type="predicted"/>
<keyword evidence="2" id="KW-0813">Transport</keyword>
<dbReference type="InParanoid" id="C7Q362"/>
<dbReference type="Gene3D" id="3.40.190.10">
    <property type="entry name" value="Periplasmic binding protein-like II"/>
    <property type="match status" value="1"/>
</dbReference>
<dbReference type="AlphaFoldDB" id="C7Q362"/>
<evidence type="ECO:0000313" key="2">
    <source>
        <dbReference type="EMBL" id="ACU73798.1"/>
    </source>
</evidence>
<organism evidence="2 3">
    <name type="scientific">Catenulispora acidiphila (strain DSM 44928 / JCM 14897 / NBRC 102108 / NRRL B-24433 / ID139908)</name>
    <dbReference type="NCBI Taxonomy" id="479433"/>
    <lineage>
        <taxon>Bacteria</taxon>
        <taxon>Bacillati</taxon>
        <taxon>Actinomycetota</taxon>
        <taxon>Actinomycetes</taxon>
        <taxon>Catenulisporales</taxon>
        <taxon>Catenulisporaceae</taxon>
        <taxon>Catenulispora</taxon>
    </lineage>
</organism>
<dbReference type="OrthoDB" id="2513152at2"/>
<feature type="signal peptide" evidence="1">
    <location>
        <begin position="1"/>
        <end position="30"/>
    </location>
</feature>
<keyword evidence="2" id="KW-0762">Sugar transport</keyword>
<dbReference type="Proteomes" id="UP000000851">
    <property type="component" value="Chromosome"/>
</dbReference>
<dbReference type="InterPro" id="IPR006311">
    <property type="entry name" value="TAT_signal"/>
</dbReference>
<dbReference type="PROSITE" id="PS51318">
    <property type="entry name" value="TAT"/>
    <property type="match status" value="1"/>
</dbReference>
<reference evidence="2 3" key="1">
    <citation type="journal article" date="2009" name="Stand. Genomic Sci.">
        <title>Complete genome sequence of Catenulispora acidiphila type strain (ID 139908).</title>
        <authorList>
            <person name="Copeland A."/>
            <person name="Lapidus A."/>
            <person name="Glavina Del Rio T."/>
            <person name="Nolan M."/>
            <person name="Lucas S."/>
            <person name="Chen F."/>
            <person name="Tice H."/>
            <person name="Cheng J.F."/>
            <person name="Bruce D."/>
            <person name="Goodwin L."/>
            <person name="Pitluck S."/>
            <person name="Mikhailova N."/>
            <person name="Pati A."/>
            <person name="Ivanova N."/>
            <person name="Mavromatis K."/>
            <person name="Chen A."/>
            <person name="Palaniappan K."/>
            <person name="Chain P."/>
            <person name="Land M."/>
            <person name="Hauser L."/>
            <person name="Chang Y.J."/>
            <person name="Jeffries C.D."/>
            <person name="Chertkov O."/>
            <person name="Brettin T."/>
            <person name="Detter J.C."/>
            <person name="Han C."/>
            <person name="Ali Z."/>
            <person name="Tindall B.J."/>
            <person name="Goker M."/>
            <person name="Bristow J."/>
            <person name="Eisen J.A."/>
            <person name="Markowitz V."/>
            <person name="Hugenholtz P."/>
            <person name="Kyrpides N.C."/>
            <person name="Klenk H.P."/>
        </authorList>
    </citation>
    <scope>NUCLEOTIDE SEQUENCE [LARGE SCALE GENOMIC DNA]</scope>
    <source>
        <strain evidence="3">DSM 44928 / JCM 14897 / NBRC 102108 / NRRL B-24433 / ID139908</strain>
    </source>
</reference>
<evidence type="ECO:0000313" key="3">
    <source>
        <dbReference type="Proteomes" id="UP000000851"/>
    </source>
</evidence>
<sequence length="558" mass="58676" precursor="true">MSSTNAFTRRGFLAASAGAAGAIGLSPLLAACGNNGGKGGASTKAAIQAVLPTYKPLSGGVTPDIPSVPGTNGAMTDPGFLKYPSTLPKTVTGQVGSGGRYAGVAPSWNPVPPAGNSYYEAVNKALGATFVSQPANGNTYNTVIPPLIAADKLPDWLSIPGWLNPTFDTGGLVGTKLADLTTYLGGDAVLEYPNLAAIPSGGWKCGIWNNRLYGIPSQTDSLSFAGAIYYRKDLLDAKGITPNVKTAQDFEALGREINNPGGGVWAFDDMLVYLYQVFKVPLGGWYLENGKIKNVGEHPAMLECLAWANKIAKAGLVHPDAIAGVNTSNPSRFMAGKVYIEAGGMAGLSGPDAKNGTAGKAGYQRALFPLFSSDGSTPSIGLGGSSGWMSYLNKNLNPEQIKECLRIANFFAAPFGSFEYNLLNYGVEGVHYTMGPEGPVFTKEGSNTAADGIFGFFSTAQTAVYNAGYPDVTKAMEAWCADAAKHAYKPMFWNLNISVPSQFSKTAAQTELWDATQAVAHGKQPVSYYQDAYSRWKSGGGDALGTWYQQNLIDKGLS</sequence>
<gene>
    <name evidence="2" type="ordered locus">Caci_4938</name>
</gene>
<feature type="chain" id="PRO_5002981392" evidence="1">
    <location>
        <begin position="31"/>
        <end position="558"/>
    </location>
</feature>
<dbReference type="RefSeq" id="WP_015793527.1">
    <property type="nucleotide sequence ID" value="NC_013131.1"/>
</dbReference>
<keyword evidence="3" id="KW-1185">Reference proteome</keyword>
<protein>
    <submittedName>
        <fullName evidence="2">ABC-type sugar transport system periplasmic component</fullName>
    </submittedName>
</protein>
<dbReference type="HOGENOM" id="CLU_035417_0_0_11"/>
<dbReference type="eggNOG" id="COG1653">
    <property type="taxonomic scope" value="Bacteria"/>
</dbReference>
<dbReference type="KEGG" id="cai:Caci_4938"/>